<dbReference type="InterPro" id="IPR027267">
    <property type="entry name" value="AH/BAR_dom_sf"/>
</dbReference>
<evidence type="ECO:0000313" key="4">
    <source>
        <dbReference type="Proteomes" id="UP001303046"/>
    </source>
</evidence>
<evidence type="ECO:0000259" key="2">
    <source>
        <dbReference type="PROSITE" id="PS51021"/>
    </source>
</evidence>
<reference evidence="3 4" key="1">
    <citation type="submission" date="2023-08" db="EMBL/GenBank/DDBJ databases">
        <title>A Necator americanus chromosomal reference genome.</title>
        <authorList>
            <person name="Ilik V."/>
            <person name="Petrzelkova K.J."/>
            <person name="Pardy F."/>
            <person name="Fuh T."/>
            <person name="Niatou-Singa F.S."/>
            <person name="Gouil Q."/>
            <person name="Baker L."/>
            <person name="Ritchie M.E."/>
            <person name="Jex A.R."/>
            <person name="Gazzola D."/>
            <person name="Li H."/>
            <person name="Toshio Fujiwara R."/>
            <person name="Zhan B."/>
            <person name="Aroian R.V."/>
            <person name="Pafco B."/>
            <person name="Schwarz E.M."/>
        </authorList>
    </citation>
    <scope>NUCLEOTIDE SEQUENCE [LARGE SCALE GENOMIC DNA]</scope>
    <source>
        <strain evidence="3 4">Aroian</strain>
        <tissue evidence="3">Whole animal</tissue>
    </source>
</reference>
<feature type="domain" description="BAR" evidence="2">
    <location>
        <begin position="24"/>
        <end position="260"/>
    </location>
</feature>
<dbReference type="InterPro" id="IPR004148">
    <property type="entry name" value="BAR_dom"/>
</dbReference>
<keyword evidence="4" id="KW-1185">Reference proteome</keyword>
<evidence type="ECO:0000256" key="1">
    <source>
        <dbReference type="SAM" id="MobiDB-lite"/>
    </source>
</evidence>
<organism evidence="3 4">
    <name type="scientific">Necator americanus</name>
    <name type="common">Human hookworm</name>
    <dbReference type="NCBI Taxonomy" id="51031"/>
    <lineage>
        <taxon>Eukaryota</taxon>
        <taxon>Metazoa</taxon>
        <taxon>Ecdysozoa</taxon>
        <taxon>Nematoda</taxon>
        <taxon>Chromadorea</taxon>
        <taxon>Rhabditida</taxon>
        <taxon>Rhabditina</taxon>
        <taxon>Rhabditomorpha</taxon>
        <taxon>Strongyloidea</taxon>
        <taxon>Ancylostomatidae</taxon>
        <taxon>Bunostominae</taxon>
        <taxon>Necator</taxon>
    </lineage>
</organism>
<dbReference type="PROSITE" id="PS51021">
    <property type="entry name" value="BAR"/>
    <property type="match status" value="1"/>
</dbReference>
<sequence>MDFNFKKIATEAGGFFSRAKQYTEETFLKAERTDLDPHFENLLQRADKTEEHTRRLLSCIESYLQPNPTIRMEEVFYEKLELKKDHAGRLNNLELMAQAMSDAGEEFGSTTPYGSALVKIAQTEQKLGQAEREFMTSSASQTLLPIRRFLEGDMKTIQKERKVLNSKRLDLDACKSRLRKAKSVESQAAAEADLRVAQAEFDKQVEITKLLLEGIQTAHNNQLKCLRDFVDLQMSYFAQAHQMMADLQRELSGSLSEPHIGLFAKASPNPARNGPVLTPGDDLKTLTFRGSSAVLVTTNAGSIPTHANSTTAPSKPATGTGKSFDISDVGTKQARVILDYDAVLPQEMSVRQNDVECFSFIAAFPYLLTHSSKTLDILTICLFTSKDPVAYSGQNRLKLAAVRVARKHQFNHGATNATVYAASSRFEVLIVYRLPGLDPDYVMAEKGGVRGRVPISFLELI</sequence>
<name>A0ABR1ECN2_NECAM</name>
<gene>
    <name evidence="3" type="primary">Necator_chrX.g21952</name>
    <name evidence="3" type="ORF">RB195_021791</name>
</gene>
<dbReference type="Gene3D" id="1.20.1270.60">
    <property type="entry name" value="Arfaptin homology (AH) domain/BAR domain"/>
    <property type="match status" value="1"/>
</dbReference>
<dbReference type="Pfam" id="PF03114">
    <property type="entry name" value="BAR"/>
    <property type="match status" value="1"/>
</dbReference>
<dbReference type="CDD" id="cd07594">
    <property type="entry name" value="BAR_Endophilin_B"/>
    <property type="match status" value="1"/>
</dbReference>
<dbReference type="SMART" id="SM00721">
    <property type="entry name" value="BAR"/>
    <property type="match status" value="1"/>
</dbReference>
<dbReference type="Proteomes" id="UP001303046">
    <property type="component" value="Unassembled WGS sequence"/>
</dbReference>
<feature type="region of interest" description="Disordered" evidence="1">
    <location>
        <begin position="305"/>
        <end position="324"/>
    </location>
</feature>
<dbReference type="SUPFAM" id="SSF103657">
    <property type="entry name" value="BAR/IMD domain-like"/>
    <property type="match status" value="1"/>
</dbReference>
<protein>
    <recommendedName>
        <fullName evidence="2">BAR domain-containing protein</fullName>
    </recommendedName>
</protein>
<comment type="caution">
    <text evidence="3">The sequence shown here is derived from an EMBL/GenBank/DDBJ whole genome shotgun (WGS) entry which is preliminary data.</text>
</comment>
<dbReference type="EMBL" id="JAVFWL010000006">
    <property type="protein sequence ID" value="KAK6760452.1"/>
    <property type="molecule type" value="Genomic_DNA"/>
</dbReference>
<proteinExistence type="predicted"/>
<accession>A0ABR1ECN2</accession>
<evidence type="ECO:0000313" key="3">
    <source>
        <dbReference type="EMBL" id="KAK6760452.1"/>
    </source>
</evidence>